<feature type="region of interest" description="Disordered" evidence="2">
    <location>
        <begin position="367"/>
        <end position="392"/>
    </location>
</feature>
<feature type="compositionally biased region" description="Pro residues" evidence="2">
    <location>
        <begin position="68"/>
        <end position="77"/>
    </location>
</feature>
<comment type="caution">
    <text evidence="4">The sequence shown here is derived from an EMBL/GenBank/DDBJ whole genome shotgun (WGS) entry which is preliminary data.</text>
</comment>
<keyword evidence="1 3" id="KW-0732">Signal</keyword>
<dbReference type="SUPFAM" id="SSF56784">
    <property type="entry name" value="HAD-like"/>
    <property type="match status" value="1"/>
</dbReference>
<protein>
    <submittedName>
        <fullName evidence="4">5'-nucleotidase, lipoprotein e(P4) family</fullName>
    </submittedName>
</protein>
<evidence type="ECO:0000313" key="4">
    <source>
        <dbReference type="EMBL" id="MFD0946423.1"/>
    </source>
</evidence>
<keyword evidence="4" id="KW-0449">Lipoprotein</keyword>
<dbReference type="SFLD" id="SFLDG01125">
    <property type="entry name" value="C1.1:_Acid_Phosphatase_Like"/>
    <property type="match status" value="1"/>
</dbReference>
<evidence type="ECO:0000256" key="2">
    <source>
        <dbReference type="SAM" id="MobiDB-lite"/>
    </source>
</evidence>
<evidence type="ECO:0000313" key="5">
    <source>
        <dbReference type="Proteomes" id="UP001596977"/>
    </source>
</evidence>
<dbReference type="RefSeq" id="WP_264943792.1">
    <property type="nucleotide sequence ID" value="NZ_JAPDRA010000003.1"/>
</dbReference>
<keyword evidence="5" id="KW-1185">Reference proteome</keyword>
<dbReference type="Proteomes" id="UP001596977">
    <property type="component" value="Unassembled WGS sequence"/>
</dbReference>
<organism evidence="4 5">
    <name type="scientific">Sphingomonas canadensis</name>
    <dbReference type="NCBI Taxonomy" id="1219257"/>
    <lineage>
        <taxon>Bacteria</taxon>
        <taxon>Pseudomonadati</taxon>
        <taxon>Pseudomonadota</taxon>
        <taxon>Alphaproteobacteria</taxon>
        <taxon>Sphingomonadales</taxon>
        <taxon>Sphingomonadaceae</taxon>
        <taxon>Sphingomonas</taxon>
    </lineage>
</organism>
<dbReference type="PROSITE" id="PS51257">
    <property type="entry name" value="PROKAR_LIPOPROTEIN"/>
    <property type="match status" value="1"/>
</dbReference>
<dbReference type="InterPro" id="IPR006423">
    <property type="entry name" value="Lipo_e_P4"/>
</dbReference>
<sequence>MRRAGALALTLGLAPALSGCIAAAVAVPLAAAGTITKSRLDGASERTAERGGQTAPAPAPAASDPLPSAAPAPLGPPVQAPEGVVAGVVSGPLPAPGGPAPLLAGQAAPPSAPPPGMQYLYGSGEGAALSLQAYQMLWSYLSARAKDRKAGLDIRGVVLARDGSLEVPRFVPCGTKPLAAVFDIDETVLLNLGYEADEARRGAGYDDDRWRRWEATGAPQVAAVPGAAETIDAARRAGIVIVFNSNRSQANTAGTIAALQAAGLGSAEPGKTLWLREDGFGKSGKDSRRWEIAEKYCVVALVGDQLGDFSDLFNPGGVPVPVRRNMASETMVSAMWGSGWFLLPNPVYGTGLHGSFDDVFPRDKRWIDPADIKDQPAAPPAPAAASNEEGSN</sequence>
<evidence type="ECO:0000256" key="1">
    <source>
        <dbReference type="ARBA" id="ARBA00022729"/>
    </source>
</evidence>
<dbReference type="SFLD" id="SFLDS00003">
    <property type="entry name" value="Haloacid_Dehalogenase"/>
    <property type="match status" value="1"/>
</dbReference>
<reference evidence="5" key="1">
    <citation type="journal article" date="2019" name="Int. J. Syst. Evol. Microbiol.">
        <title>The Global Catalogue of Microorganisms (GCM) 10K type strain sequencing project: providing services to taxonomists for standard genome sequencing and annotation.</title>
        <authorList>
            <consortium name="The Broad Institute Genomics Platform"/>
            <consortium name="The Broad Institute Genome Sequencing Center for Infectious Disease"/>
            <person name="Wu L."/>
            <person name="Ma J."/>
        </authorList>
    </citation>
    <scope>NUCLEOTIDE SEQUENCE [LARGE SCALE GENOMIC DNA]</scope>
    <source>
        <strain evidence="5">CCUG 62982</strain>
    </source>
</reference>
<dbReference type="Gene3D" id="3.40.50.1000">
    <property type="entry name" value="HAD superfamily/HAD-like"/>
    <property type="match status" value="1"/>
</dbReference>
<evidence type="ECO:0000256" key="3">
    <source>
        <dbReference type="SAM" id="SignalP"/>
    </source>
</evidence>
<gene>
    <name evidence="4" type="ORF">ACFQ1E_08750</name>
</gene>
<dbReference type="InterPro" id="IPR005519">
    <property type="entry name" value="Acid_phosphat_B-like"/>
</dbReference>
<dbReference type="PANTHER" id="PTHR31284:SF10">
    <property type="entry name" value="ACID PHOSPHATASE-LIKE PROTEIN"/>
    <property type="match status" value="1"/>
</dbReference>
<feature type="region of interest" description="Disordered" evidence="2">
    <location>
        <begin position="41"/>
        <end position="77"/>
    </location>
</feature>
<name>A0ABW3H4Q2_9SPHN</name>
<accession>A0ABW3H4Q2</accession>
<dbReference type="PANTHER" id="PTHR31284">
    <property type="entry name" value="ACID PHOSPHATASE-LIKE PROTEIN"/>
    <property type="match status" value="1"/>
</dbReference>
<feature type="signal peptide" evidence="3">
    <location>
        <begin position="1"/>
        <end position="22"/>
    </location>
</feature>
<proteinExistence type="predicted"/>
<dbReference type="Pfam" id="PF03767">
    <property type="entry name" value="Acid_phosphat_B"/>
    <property type="match status" value="1"/>
</dbReference>
<dbReference type="InterPro" id="IPR036412">
    <property type="entry name" value="HAD-like_sf"/>
</dbReference>
<dbReference type="EMBL" id="JBHTJG010000003">
    <property type="protein sequence ID" value="MFD0946423.1"/>
    <property type="molecule type" value="Genomic_DNA"/>
</dbReference>
<feature type="chain" id="PRO_5047147665" evidence="3">
    <location>
        <begin position="23"/>
        <end position="392"/>
    </location>
</feature>
<dbReference type="InterPro" id="IPR023214">
    <property type="entry name" value="HAD_sf"/>
</dbReference>